<gene>
    <name evidence="2" type="ORF">W7K_10945</name>
</gene>
<evidence type="ECO:0008006" key="4">
    <source>
        <dbReference type="Google" id="ProtNLM"/>
    </source>
</evidence>
<proteinExistence type="predicted"/>
<name>A0A0L8A9C6_9GAMM</name>
<organism evidence="2 3">
    <name type="scientific">Stenotrophomonas geniculata N1</name>
    <dbReference type="NCBI Taxonomy" id="1167641"/>
    <lineage>
        <taxon>Bacteria</taxon>
        <taxon>Pseudomonadati</taxon>
        <taxon>Pseudomonadota</taxon>
        <taxon>Gammaproteobacteria</taxon>
        <taxon>Lysobacterales</taxon>
        <taxon>Lysobacteraceae</taxon>
        <taxon>Stenotrophomonas</taxon>
    </lineage>
</organism>
<dbReference type="AlphaFoldDB" id="A0A0L8A9C6"/>
<feature type="signal peptide" evidence="1">
    <location>
        <begin position="1"/>
        <end position="24"/>
    </location>
</feature>
<evidence type="ECO:0000256" key="1">
    <source>
        <dbReference type="SAM" id="SignalP"/>
    </source>
</evidence>
<dbReference type="Proteomes" id="UP000036890">
    <property type="component" value="Unassembled WGS sequence"/>
</dbReference>
<accession>A0A0L8A9C6</accession>
<dbReference type="OrthoDB" id="6688584at2"/>
<dbReference type="EMBL" id="AJLO02000024">
    <property type="protein sequence ID" value="KOE98910.1"/>
    <property type="molecule type" value="Genomic_DNA"/>
</dbReference>
<dbReference type="RefSeq" id="WP_019336972.1">
    <property type="nucleotide sequence ID" value="NZ_AJLO02000024.1"/>
</dbReference>
<feature type="chain" id="PRO_5005580068" description="Lipoprotein" evidence="1">
    <location>
        <begin position="25"/>
        <end position="337"/>
    </location>
</feature>
<sequence length="337" mass="37022">MQGTQHSIQRARHVALLVGLLVLAACQRTPDALTGTPAAGTSLAAPATATDLSPLLDALPTCALDGWYIDHQTGRPAHPWLAEDASTPCKVDEENEIATFCVRGQWKGLPVEEVILPTMTFVSFRGAKIGLPLERARSIVRHQFGQDFPGGAAYEAGREPKLMADPEDAQRSWLLCSTPEPGDDLGDQAGVSYSGMNLPYDHDGCSYRYSPIDFCDAQHVARIEEALRNEKPNFNQHYLLVQVDDRPGFFQRSVVLVDTRTGRATPLPIDAFTGPAEKGGDAIRYGTLETGVDRQQFCLDGALLVYRAFEEGRFCFGFDGERFTGHETQYMQPMDGR</sequence>
<comment type="caution">
    <text evidence="2">The sequence shown here is derived from an EMBL/GenBank/DDBJ whole genome shotgun (WGS) entry which is preliminary data.</text>
</comment>
<evidence type="ECO:0000313" key="3">
    <source>
        <dbReference type="Proteomes" id="UP000036890"/>
    </source>
</evidence>
<evidence type="ECO:0000313" key="2">
    <source>
        <dbReference type="EMBL" id="KOE98910.1"/>
    </source>
</evidence>
<reference evidence="2 3" key="1">
    <citation type="journal article" date="2012" name="J. Bacteriol.">
        <title>Genome sequence of a novel nicotine-degrading strain, Pseudomonas geniculata N1.</title>
        <authorList>
            <person name="Tang H."/>
            <person name="Yu H."/>
            <person name="Tai C."/>
            <person name="Huang K."/>
            <person name="Liu Y."/>
            <person name="Wang L."/>
            <person name="Yao Y."/>
            <person name="Wu G."/>
            <person name="Xu P."/>
        </authorList>
    </citation>
    <scope>NUCLEOTIDE SEQUENCE [LARGE SCALE GENOMIC DNA]</scope>
    <source>
        <strain evidence="2 3">N1</strain>
    </source>
</reference>
<keyword evidence="1" id="KW-0732">Signal</keyword>
<protein>
    <recommendedName>
        <fullName evidence="4">Lipoprotein</fullName>
    </recommendedName>
</protein>